<evidence type="ECO:0000313" key="1">
    <source>
        <dbReference type="EMBL" id="KKL73669.1"/>
    </source>
</evidence>
<dbReference type="AlphaFoldDB" id="A0A0F9EI52"/>
<sequence>MNRPYLDKDIQIKAEGAKDAVIKKLGDDNFFMSRFLPAASQPFVFVSVCEVSTKVPLHKNEICKNDDDQLKKVLAERLIRSLRDIKLEINKKIKLLGLIK</sequence>
<dbReference type="EMBL" id="LAZR01024890">
    <property type="protein sequence ID" value="KKL73669.1"/>
    <property type="molecule type" value="Genomic_DNA"/>
</dbReference>
<protein>
    <submittedName>
        <fullName evidence="1">Uncharacterized protein</fullName>
    </submittedName>
</protein>
<gene>
    <name evidence="1" type="ORF">LCGC14_2072610</name>
</gene>
<proteinExistence type="predicted"/>
<reference evidence="1" key="1">
    <citation type="journal article" date="2015" name="Nature">
        <title>Complex archaea that bridge the gap between prokaryotes and eukaryotes.</title>
        <authorList>
            <person name="Spang A."/>
            <person name="Saw J.H."/>
            <person name="Jorgensen S.L."/>
            <person name="Zaremba-Niedzwiedzka K."/>
            <person name="Martijn J."/>
            <person name="Lind A.E."/>
            <person name="van Eijk R."/>
            <person name="Schleper C."/>
            <person name="Guy L."/>
            <person name="Ettema T.J."/>
        </authorList>
    </citation>
    <scope>NUCLEOTIDE SEQUENCE</scope>
</reference>
<comment type="caution">
    <text evidence="1">The sequence shown here is derived from an EMBL/GenBank/DDBJ whole genome shotgun (WGS) entry which is preliminary data.</text>
</comment>
<name>A0A0F9EI52_9ZZZZ</name>
<organism evidence="1">
    <name type="scientific">marine sediment metagenome</name>
    <dbReference type="NCBI Taxonomy" id="412755"/>
    <lineage>
        <taxon>unclassified sequences</taxon>
        <taxon>metagenomes</taxon>
        <taxon>ecological metagenomes</taxon>
    </lineage>
</organism>
<accession>A0A0F9EI52</accession>